<dbReference type="AlphaFoldDB" id="A0AAV5UPR2"/>
<gene>
    <name evidence="1" type="ORF">PENTCL1PPCAC_30013</name>
</gene>
<name>A0AAV5UPR2_9BILA</name>
<comment type="caution">
    <text evidence="1">The sequence shown here is derived from an EMBL/GenBank/DDBJ whole genome shotgun (WGS) entry which is preliminary data.</text>
</comment>
<keyword evidence="2" id="KW-1185">Reference proteome</keyword>
<protein>
    <submittedName>
        <fullName evidence="1">Uncharacterized protein</fullName>
    </submittedName>
</protein>
<dbReference type="Proteomes" id="UP001432027">
    <property type="component" value="Unassembled WGS sequence"/>
</dbReference>
<reference evidence="1" key="1">
    <citation type="submission" date="2023-10" db="EMBL/GenBank/DDBJ databases">
        <title>Genome assembly of Pristionchus species.</title>
        <authorList>
            <person name="Yoshida K."/>
            <person name="Sommer R.J."/>
        </authorList>
    </citation>
    <scope>NUCLEOTIDE SEQUENCE</scope>
    <source>
        <strain evidence="1">RS0144</strain>
    </source>
</reference>
<proteinExistence type="predicted"/>
<accession>A0AAV5UPR2</accession>
<evidence type="ECO:0000313" key="2">
    <source>
        <dbReference type="Proteomes" id="UP001432027"/>
    </source>
</evidence>
<dbReference type="EMBL" id="BTSX01000006">
    <property type="protein sequence ID" value="GMT07839.1"/>
    <property type="molecule type" value="Genomic_DNA"/>
</dbReference>
<sequence>MGDNIMLLDSIFPDDVKDIEECVEERTQSALNIIDAGMGENEFSIKEALAKLEVKRNITLNQLWLLPDYADDELQLDEAMEMREMFVNSRSHTHPLLDKALELVELSTVRVLVRTARRFQIRVQQLKDRIAKDSLAILEFDGWREEFDEDGKQYFINNEGLSRLDMPSDWLNEEIDRERRYEESHVAMGNTEEFVISRVDNLLFEVAEDLKQCNAVVSAIEAETTCHFYQDLIDARSLVEGVVQTVSERVLNFFYYETPRKIPGIPVCGVTNAHSQRRLRVRPNFQEEMEEFFDEEDCS</sequence>
<evidence type="ECO:0000313" key="1">
    <source>
        <dbReference type="EMBL" id="GMT07839.1"/>
    </source>
</evidence>
<organism evidence="1 2">
    <name type="scientific">Pristionchus entomophagus</name>
    <dbReference type="NCBI Taxonomy" id="358040"/>
    <lineage>
        <taxon>Eukaryota</taxon>
        <taxon>Metazoa</taxon>
        <taxon>Ecdysozoa</taxon>
        <taxon>Nematoda</taxon>
        <taxon>Chromadorea</taxon>
        <taxon>Rhabditida</taxon>
        <taxon>Rhabditina</taxon>
        <taxon>Diplogasteromorpha</taxon>
        <taxon>Diplogasteroidea</taxon>
        <taxon>Neodiplogasteridae</taxon>
        <taxon>Pristionchus</taxon>
    </lineage>
</organism>